<dbReference type="EMBL" id="ABJB010521132">
    <property type="status" value="NOT_ANNOTATED_CDS"/>
    <property type="molecule type" value="Genomic_DNA"/>
</dbReference>
<protein>
    <submittedName>
        <fullName evidence="2 3">Uncharacterized protein</fullName>
    </submittedName>
</protein>
<dbReference type="EMBL" id="ABJB010847576">
    <property type="status" value="NOT_ANNOTATED_CDS"/>
    <property type="molecule type" value="Genomic_DNA"/>
</dbReference>
<feature type="region of interest" description="Disordered" evidence="1">
    <location>
        <begin position="78"/>
        <end position="98"/>
    </location>
</feature>
<dbReference type="EnsemblMetazoa" id="ISCW007654-RA">
    <property type="protein sequence ID" value="ISCW007654-PA"/>
    <property type="gene ID" value="ISCW007654"/>
</dbReference>
<gene>
    <name evidence="2" type="ORF">IscW_ISCW007654</name>
</gene>
<dbReference type="AlphaFoldDB" id="B7PW98"/>
<reference evidence="2 4" key="1">
    <citation type="submission" date="2008-03" db="EMBL/GenBank/DDBJ databases">
        <title>Annotation of Ixodes scapularis.</title>
        <authorList>
            <consortium name="Ixodes scapularis Genome Project Consortium"/>
            <person name="Caler E."/>
            <person name="Hannick L.I."/>
            <person name="Bidwell S."/>
            <person name="Joardar V."/>
            <person name="Thiagarajan M."/>
            <person name="Amedeo P."/>
            <person name="Galinsky K.J."/>
            <person name="Schobel S."/>
            <person name="Inman J."/>
            <person name="Hostetler J."/>
            <person name="Miller J."/>
            <person name="Hammond M."/>
            <person name="Megy K."/>
            <person name="Lawson D."/>
            <person name="Kodira C."/>
            <person name="Sutton G."/>
            <person name="Meyer J."/>
            <person name="Hill C.A."/>
            <person name="Birren B."/>
            <person name="Nene V."/>
            <person name="Collins F."/>
            <person name="Alarcon-Chaidez F."/>
            <person name="Wikel S."/>
            <person name="Strausberg R."/>
        </authorList>
    </citation>
    <scope>NUCLEOTIDE SEQUENCE [LARGE SCALE GENOMIC DNA]</scope>
    <source>
        <strain evidence="4">Wikel</strain>
        <strain evidence="2">Wikel colony</strain>
    </source>
</reference>
<evidence type="ECO:0000256" key="1">
    <source>
        <dbReference type="SAM" id="MobiDB-lite"/>
    </source>
</evidence>
<dbReference type="HOGENOM" id="CLU_1442579_0_0_1"/>
<organism>
    <name type="scientific">Ixodes scapularis</name>
    <name type="common">Black-legged tick</name>
    <name type="synonym">Deer tick</name>
    <dbReference type="NCBI Taxonomy" id="6945"/>
    <lineage>
        <taxon>Eukaryota</taxon>
        <taxon>Metazoa</taxon>
        <taxon>Ecdysozoa</taxon>
        <taxon>Arthropoda</taxon>
        <taxon>Chelicerata</taxon>
        <taxon>Arachnida</taxon>
        <taxon>Acari</taxon>
        <taxon>Parasitiformes</taxon>
        <taxon>Ixodida</taxon>
        <taxon>Ixodoidea</taxon>
        <taxon>Ixodidae</taxon>
        <taxon>Ixodinae</taxon>
        <taxon>Ixodes</taxon>
    </lineage>
</organism>
<dbReference type="Proteomes" id="UP000001555">
    <property type="component" value="Unassembled WGS sequence"/>
</dbReference>
<name>B7PW98_IXOSC</name>
<evidence type="ECO:0000313" key="4">
    <source>
        <dbReference type="Proteomes" id="UP000001555"/>
    </source>
</evidence>
<evidence type="ECO:0000313" key="2">
    <source>
        <dbReference type="EMBL" id="EEC10870.1"/>
    </source>
</evidence>
<keyword evidence="4" id="KW-1185">Reference proteome</keyword>
<dbReference type="EMBL" id="DS806609">
    <property type="protein sequence ID" value="EEC10870.1"/>
    <property type="molecule type" value="Genomic_DNA"/>
</dbReference>
<feature type="region of interest" description="Disordered" evidence="1">
    <location>
        <begin position="1"/>
        <end position="64"/>
    </location>
</feature>
<sequence>MGDRQQRRPFKVSSHQPGEQQQHPGVLGEGLPQAAFSSCLSSRSSDCSEETMPKAIQRSNCEHSLPKDIDRADCRRTWAPQPHLEPQRRPINTQGEDGRRCNAAKLAKTRELPPDHSSDHDWEDDHDLSRGTVPHIDIQEIGQNMFWQHLDHLWNLVLLRWRLQRRISLWCQILQLPQRVPLVILDKA</sequence>
<evidence type="ECO:0000313" key="3">
    <source>
        <dbReference type="EnsemblMetazoa" id="ISCW007654-PA"/>
    </source>
</evidence>
<reference evidence="3" key="2">
    <citation type="submission" date="2020-05" db="UniProtKB">
        <authorList>
            <consortium name="EnsemblMetazoa"/>
        </authorList>
    </citation>
    <scope>IDENTIFICATION</scope>
    <source>
        <strain evidence="3">wikel</strain>
    </source>
</reference>
<dbReference type="PaxDb" id="6945-B7PW98"/>
<dbReference type="VEuPathDB" id="VectorBase:ISCW007654"/>
<feature type="compositionally biased region" description="Polar residues" evidence="1">
    <location>
        <begin position="13"/>
        <end position="23"/>
    </location>
</feature>
<proteinExistence type="predicted"/>
<dbReference type="InParanoid" id="B7PW98"/>
<accession>B7PW98</accession>
<dbReference type="VEuPathDB" id="VectorBase:ISCI007654"/>